<dbReference type="SUPFAM" id="SSF58104">
    <property type="entry name" value="Methyl-accepting chemotaxis protein (MCP) signaling domain"/>
    <property type="match status" value="1"/>
</dbReference>
<dbReference type="Gene3D" id="1.10.287.950">
    <property type="entry name" value="Methyl-accepting chemotaxis protein"/>
    <property type="match status" value="1"/>
</dbReference>
<keyword evidence="8" id="KW-0812">Transmembrane</keyword>
<evidence type="ECO:0000256" key="4">
    <source>
        <dbReference type="ARBA" id="ARBA00023224"/>
    </source>
</evidence>
<dbReference type="EMBL" id="JMQA01000039">
    <property type="protein sequence ID" value="KFN00856.1"/>
    <property type="molecule type" value="Genomic_DNA"/>
</dbReference>
<dbReference type="PROSITE" id="PS50885">
    <property type="entry name" value="HAMP"/>
    <property type="match status" value="1"/>
</dbReference>
<comment type="subcellular location">
    <subcellularLocation>
        <location evidence="1">Cell membrane</location>
    </subcellularLocation>
</comment>
<dbReference type="GO" id="GO:0005886">
    <property type="term" value="C:plasma membrane"/>
    <property type="evidence" value="ECO:0007669"/>
    <property type="project" value="UniProtKB-SubCell"/>
</dbReference>
<feature type="transmembrane region" description="Helical" evidence="8">
    <location>
        <begin position="6"/>
        <end position="27"/>
    </location>
</feature>
<dbReference type="GO" id="GO:0006935">
    <property type="term" value="P:chemotaxis"/>
    <property type="evidence" value="ECO:0007669"/>
    <property type="project" value="InterPro"/>
</dbReference>
<evidence type="ECO:0000259" key="9">
    <source>
        <dbReference type="PROSITE" id="PS50111"/>
    </source>
</evidence>
<evidence type="ECO:0000256" key="2">
    <source>
        <dbReference type="ARBA" id="ARBA00022475"/>
    </source>
</evidence>
<dbReference type="Pfam" id="PF00015">
    <property type="entry name" value="MCPsignal"/>
    <property type="match status" value="1"/>
</dbReference>
<keyword evidence="12" id="KW-1185">Reference proteome</keyword>
<dbReference type="PANTHER" id="PTHR32089:SF112">
    <property type="entry name" value="LYSOZYME-LIKE PROTEIN-RELATED"/>
    <property type="match status" value="1"/>
</dbReference>
<dbReference type="STRING" id="44252.DJ90_4521"/>
<dbReference type="Pfam" id="PF00672">
    <property type="entry name" value="HAMP"/>
    <property type="match status" value="1"/>
</dbReference>
<evidence type="ECO:0000313" key="12">
    <source>
        <dbReference type="Proteomes" id="UP000029278"/>
    </source>
</evidence>
<dbReference type="GO" id="GO:0007165">
    <property type="term" value="P:signal transduction"/>
    <property type="evidence" value="ECO:0007669"/>
    <property type="project" value="UniProtKB-KW"/>
</dbReference>
<keyword evidence="8" id="KW-1133">Transmembrane helix</keyword>
<dbReference type="PANTHER" id="PTHR32089">
    <property type="entry name" value="METHYL-ACCEPTING CHEMOTAXIS PROTEIN MCPB"/>
    <property type="match status" value="1"/>
</dbReference>
<gene>
    <name evidence="11" type="ORF">DJ90_4521</name>
</gene>
<comment type="caution">
    <text evidence="11">The sequence shown here is derived from an EMBL/GenBank/DDBJ whole genome shotgun (WGS) entry which is preliminary data.</text>
</comment>
<feature type="coiled-coil region" evidence="7">
    <location>
        <begin position="290"/>
        <end position="317"/>
    </location>
</feature>
<comment type="similarity">
    <text evidence="5">Belongs to the methyl-accepting chemotaxis (MCP) protein family.</text>
</comment>
<evidence type="ECO:0000256" key="1">
    <source>
        <dbReference type="ARBA" id="ARBA00004236"/>
    </source>
</evidence>
<dbReference type="GeneID" id="77009025"/>
<evidence type="ECO:0000256" key="7">
    <source>
        <dbReference type="SAM" id="Coils"/>
    </source>
</evidence>
<dbReference type="AlphaFoldDB" id="A0A090Z938"/>
<sequence>MGFAQKITSVLIGLLVIVGLLLGFFGYRMTYAQVEQSVGIETVGCANITTGLVDPKDIEALAQGDRSGLTELEKRLNWTVAHKPLFKEAFLMSLDGKILAADENLQKRGYRAGDSFYFSPQDRDMIMTMKHSVYTKVYDYDGAKLLSGYGPIYRSHDPNQEIIGLMVINFDASIIGERTWDIIALPFAVGGVVFLAAVAFIYFFIHRMIRPLETLSGQVDRVAQGDLTVKPLLLSSRDEVGKLTRGFGEMIVSLRRLISEVNDMSMQVASSSQELSASAEQTGRAGEQTVDITQKLAEGAETQLRNLEANSEALREMSGTIARIASRAENVAQAARQSSEASRQGRESIRLGSGQMETMELKIVQLSSLIQGLGDNSKEVQSILDIMTEITAETNLLALNASIEAARAGEHGSGFAVVAASVRKLAERSADSARQIAALIEHIVNQIEATGRAMDETVLEVRRGAELVRSAGHSFADVGNSAEFTAQAITDVSGNVQALSDSSQRLVHSLEDIVKFANQTAENAQNMSAASEEQLAAMQEIDALASFLSSLSEKLQGLIDRFKVV</sequence>
<keyword evidence="4 6" id="KW-0807">Transducer</keyword>
<evidence type="ECO:0000259" key="10">
    <source>
        <dbReference type="PROSITE" id="PS50885"/>
    </source>
</evidence>
<keyword evidence="2" id="KW-1003">Cell membrane</keyword>
<dbReference type="OrthoDB" id="2513043at2"/>
<dbReference type="CDD" id="cd06225">
    <property type="entry name" value="HAMP"/>
    <property type="match status" value="1"/>
</dbReference>
<dbReference type="PROSITE" id="PS50111">
    <property type="entry name" value="CHEMOTAXIS_TRANSDUC_2"/>
    <property type="match status" value="1"/>
</dbReference>
<dbReference type="SMART" id="SM00283">
    <property type="entry name" value="MA"/>
    <property type="match status" value="1"/>
</dbReference>
<keyword evidence="3 8" id="KW-0472">Membrane</keyword>
<accession>A0A090Z938</accession>
<protein>
    <submittedName>
        <fullName evidence="11">Methyl-accepting chemotaxis (MCP) signaling domain protein</fullName>
    </submittedName>
</protein>
<dbReference type="GO" id="GO:0004888">
    <property type="term" value="F:transmembrane signaling receptor activity"/>
    <property type="evidence" value="ECO:0007669"/>
    <property type="project" value="InterPro"/>
</dbReference>
<dbReference type="RefSeq" id="WP_036625311.1">
    <property type="nucleotide sequence ID" value="NZ_JAKOBR010000126.1"/>
</dbReference>
<evidence type="ECO:0000256" key="5">
    <source>
        <dbReference type="ARBA" id="ARBA00029447"/>
    </source>
</evidence>
<keyword evidence="7" id="KW-0175">Coiled coil</keyword>
<dbReference type="SMART" id="SM00304">
    <property type="entry name" value="HAMP"/>
    <property type="match status" value="1"/>
</dbReference>
<feature type="coiled-coil region" evidence="7">
    <location>
        <begin position="507"/>
        <end position="541"/>
    </location>
</feature>
<dbReference type="Proteomes" id="UP000029278">
    <property type="component" value="Unassembled WGS sequence"/>
</dbReference>
<dbReference type="CDD" id="cd11386">
    <property type="entry name" value="MCP_signal"/>
    <property type="match status" value="1"/>
</dbReference>
<dbReference type="InterPro" id="IPR004089">
    <property type="entry name" value="MCPsignal_dom"/>
</dbReference>
<evidence type="ECO:0000313" key="11">
    <source>
        <dbReference type="EMBL" id="KFN00856.1"/>
    </source>
</evidence>
<reference evidence="11 12" key="1">
    <citation type="submission" date="2014-04" db="EMBL/GenBank/DDBJ databases">
        <authorList>
            <person name="Bishop-Lilly K.A."/>
            <person name="Broomall S.M."/>
            <person name="Chain P.S."/>
            <person name="Chertkov O."/>
            <person name="Coyne S.R."/>
            <person name="Daligault H.E."/>
            <person name="Davenport K.W."/>
            <person name="Erkkila T."/>
            <person name="Frey K.G."/>
            <person name="Gibbons H.S."/>
            <person name="Gu W."/>
            <person name="Jaissle J."/>
            <person name="Johnson S.L."/>
            <person name="Koroleva G.I."/>
            <person name="Ladner J.T."/>
            <person name="Lo C.-C."/>
            <person name="Minogue T.D."/>
            <person name="Munk C."/>
            <person name="Palacios G.F."/>
            <person name="Redden C.L."/>
            <person name="Rosenzweig C.N."/>
            <person name="Scholz M.B."/>
            <person name="Teshima H."/>
            <person name="Xu Y."/>
        </authorList>
    </citation>
    <scope>NUCLEOTIDE SEQUENCE [LARGE SCALE GENOMIC DNA]</scope>
    <source>
        <strain evidence="11 12">8244</strain>
    </source>
</reference>
<evidence type="ECO:0000256" key="3">
    <source>
        <dbReference type="ARBA" id="ARBA00023136"/>
    </source>
</evidence>
<dbReference type="InterPro" id="IPR004090">
    <property type="entry name" value="Chemotax_Me-accpt_rcpt"/>
</dbReference>
<name>A0A090Z938_PAEMA</name>
<evidence type="ECO:0000256" key="6">
    <source>
        <dbReference type="PROSITE-ProRule" id="PRU00284"/>
    </source>
</evidence>
<organism evidence="11 12">
    <name type="scientific">Paenibacillus macerans</name>
    <name type="common">Bacillus macerans</name>
    <dbReference type="NCBI Taxonomy" id="44252"/>
    <lineage>
        <taxon>Bacteria</taxon>
        <taxon>Bacillati</taxon>
        <taxon>Bacillota</taxon>
        <taxon>Bacilli</taxon>
        <taxon>Bacillales</taxon>
        <taxon>Paenibacillaceae</taxon>
        <taxon>Paenibacillus</taxon>
    </lineage>
</organism>
<evidence type="ECO:0000256" key="8">
    <source>
        <dbReference type="SAM" id="Phobius"/>
    </source>
</evidence>
<feature type="transmembrane region" description="Helical" evidence="8">
    <location>
        <begin position="182"/>
        <end position="205"/>
    </location>
</feature>
<dbReference type="InterPro" id="IPR003660">
    <property type="entry name" value="HAMP_dom"/>
</dbReference>
<feature type="domain" description="Methyl-accepting transducer" evidence="9">
    <location>
        <begin position="278"/>
        <end position="514"/>
    </location>
</feature>
<feature type="domain" description="HAMP" evidence="10">
    <location>
        <begin position="206"/>
        <end position="259"/>
    </location>
</feature>
<dbReference type="PRINTS" id="PR00260">
    <property type="entry name" value="CHEMTRNSDUCR"/>
</dbReference>
<dbReference type="PATRIC" id="fig|44252.3.peg.4774"/>
<proteinExistence type="inferred from homology"/>
<dbReference type="HOGENOM" id="CLU_000445_107_19_9"/>